<comment type="caution">
    <text evidence="1">The sequence shown here is derived from an EMBL/GenBank/DDBJ whole genome shotgun (WGS) entry which is preliminary data.</text>
</comment>
<dbReference type="AlphaFoldDB" id="A0AAV5FZ09"/>
<evidence type="ECO:0000313" key="2">
    <source>
        <dbReference type="Proteomes" id="UP001054889"/>
    </source>
</evidence>
<sequence length="79" mass="8701">MPYCHRCGDPNATPLLSATTPRRLRLIAYSVLVNDTLSTFKIVMVEELTSQFSRCQQLLNSISGTISSKSSVSSANFFV</sequence>
<reference evidence="1" key="2">
    <citation type="submission" date="2021-12" db="EMBL/GenBank/DDBJ databases">
        <title>Resequencing data analysis of finger millet.</title>
        <authorList>
            <person name="Hatakeyama M."/>
            <person name="Aluri S."/>
            <person name="Balachadran M.T."/>
            <person name="Sivarajan S.R."/>
            <person name="Poveda L."/>
            <person name="Shimizu-Inatsugi R."/>
            <person name="Schlapbach R."/>
            <person name="Sreeman S.M."/>
            <person name="Shimizu K.K."/>
        </authorList>
    </citation>
    <scope>NUCLEOTIDE SEQUENCE</scope>
</reference>
<dbReference type="EMBL" id="BQKI01000107">
    <property type="protein sequence ID" value="GJN40232.1"/>
    <property type="molecule type" value="Genomic_DNA"/>
</dbReference>
<name>A0AAV5FZ09_ELECO</name>
<dbReference type="Proteomes" id="UP001054889">
    <property type="component" value="Unassembled WGS sequence"/>
</dbReference>
<proteinExistence type="predicted"/>
<accession>A0AAV5FZ09</accession>
<gene>
    <name evidence="1" type="primary">gb29416</name>
    <name evidence="1" type="ORF">PR202_gb29416</name>
</gene>
<reference evidence="1" key="1">
    <citation type="journal article" date="2018" name="DNA Res.">
        <title>Multiple hybrid de novo genome assembly of finger millet, an orphan allotetraploid crop.</title>
        <authorList>
            <person name="Hatakeyama M."/>
            <person name="Aluri S."/>
            <person name="Balachadran M.T."/>
            <person name="Sivarajan S.R."/>
            <person name="Patrignani A."/>
            <person name="Gruter S."/>
            <person name="Poveda L."/>
            <person name="Shimizu-Inatsugi R."/>
            <person name="Baeten J."/>
            <person name="Francoijs K.J."/>
            <person name="Nataraja K.N."/>
            <person name="Reddy Y.A.N."/>
            <person name="Phadnis S."/>
            <person name="Ravikumar R.L."/>
            <person name="Schlapbach R."/>
            <person name="Sreeman S.M."/>
            <person name="Shimizu K.K."/>
        </authorList>
    </citation>
    <scope>NUCLEOTIDE SEQUENCE</scope>
</reference>
<protein>
    <submittedName>
        <fullName evidence="1">Uncharacterized protein</fullName>
    </submittedName>
</protein>
<evidence type="ECO:0000313" key="1">
    <source>
        <dbReference type="EMBL" id="GJN40232.1"/>
    </source>
</evidence>
<organism evidence="1 2">
    <name type="scientific">Eleusine coracana subsp. coracana</name>
    <dbReference type="NCBI Taxonomy" id="191504"/>
    <lineage>
        <taxon>Eukaryota</taxon>
        <taxon>Viridiplantae</taxon>
        <taxon>Streptophyta</taxon>
        <taxon>Embryophyta</taxon>
        <taxon>Tracheophyta</taxon>
        <taxon>Spermatophyta</taxon>
        <taxon>Magnoliopsida</taxon>
        <taxon>Liliopsida</taxon>
        <taxon>Poales</taxon>
        <taxon>Poaceae</taxon>
        <taxon>PACMAD clade</taxon>
        <taxon>Chloridoideae</taxon>
        <taxon>Cynodonteae</taxon>
        <taxon>Eleusininae</taxon>
        <taxon>Eleusine</taxon>
    </lineage>
</organism>
<keyword evidence="2" id="KW-1185">Reference proteome</keyword>